<dbReference type="AlphaFoldDB" id="A5E2U0"/>
<feature type="region of interest" description="Disordered" evidence="6">
    <location>
        <begin position="348"/>
        <end position="367"/>
    </location>
</feature>
<keyword evidence="8" id="KW-1185">Reference proteome</keyword>
<evidence type="ECO:0000313" key="8">
    <source>
        <dbReference type="Proteomes" id="UP000001996"/>
    </source>
</evidence>
<feature type="region of interest" description="Disordered" evidence="6">
    <location>
        <begin position="745"/>
        <end position="768"/>
    </location>
</feature>
<dbReference type="eggNOG" id="KOG2217">
    <property type="taxonomic scope" value="Eukaryota"/>
</dbReference>
<dbReference type="Proteomes" id="UP000001996">
    <property type="component" value="Unassembled WGS sequence"/>
</dbReference>
<evidence type="ECO:0000256" key="1">
    <source>
        <dbReference type="ARBA" id="ARBA00004123"/>
    </source>
</evidence>
<dbReference type="InterPro" id="IPR005011">
    <property type="entry name" value="SNU66/SART1"/>
</dbReference>
<dbReference type="GO" id="GO:0045292">
    <property type="term" value="P:mRNA cis splicing, via spliceosome"/>
    <property type="evidence" value="ECO:0007669"/>
    <property type="project" value="TreeGrafter"/>
</dbReference>
<feature type="region of interest" description="Disordered" evidence="6">
    <location>
        <begin position="283"/>
        <end position="304"/>
    </location>
</feature>
<dbReference type="KEGG" id="lel:PVL30_004751"/>
<dbReference type="FunCoup" id="A5E2U0">
    <property type="interactions" value="811"/>
</dbReference>
<dbReference type="PANTHER" id="PTHR14152:SF5">
    <property type="entry name" value="U4_U6.U5 TRI-SNRNP-ASSOCIATED PROTEIN 1"/>
    <property type="match status" value="1"/>
</dbReference>
<feature type="region of interest" description="Disordered" evidence="6">
    <location>
        <begin position="126"/>
        <end position="149"/>
    </location>
</feature>
<reference evidence="7 8" key="1">
    <citation type="journal article" date="2009" name="Nature">
        <title>Evolution of pathogenicity and sexual reproduction in eight Candida genomes.</title>
        <authorList>
            <person name="Butler G."/>
            <person name="Rasmussen M.D."/>
            <person name="Lin M.F."/>
            <person name="Santos M.A."/>
            <person name="Sakthikumar S."/>
            <person name="Munro C.A."/>
            <person name="Rheinbay E."/>
            <person name="Grabherr M."/>
            <person name="Forche A."/>
            <person name="Reedy J.L."/>
            <person name="Agrafioti I."/>
            <person name="Arnaud M.B."/>
            <person name="Bates S."/>
            <person name="Brown A.J."/>
            <person name="Brunke S."/>
            <person name="Costanzo M.C."/>
            <person name="Fitzpatrick D.A."/>
            <person name="de Groot P.W."/>
            <person name="Harris D."/>
            <person name="Hoyer L.L."/>
            <person name="Hube B."/>
            <person name="Klis F.M."/>
            <person name="Kodira C."/>
            <person name="Lennard N."/>
            <person name="Logue M.E."/>
            <person name="Martin R."/>
            <person name="Neiman A.M."/>
            <person name="Nikolaou E."/>
            <person name="Quail M.A."/>
            <person name="Quinn J."/>
            <person name="Santos M.C."/>
            <person name="Schmitzberger F.F."/>
            <person name="Sherlock G."/>
            <person name="Shah P."/>
            <person name="Silverstein K.A."/>
            <person name="Skrzypek M.S."/>
            <person name="Soll D."/>
            <person name="Staggs R."/>
            <person name="Stansfield I."/>
            <person name="Stumpf M.P."/>
            <person name="Sudbery P.E."/>
            <person name="Srikantha T."/>
            <person name="Zeng Q."/>
            <person name="Berman J."/>
            <person name="Berriman M."/>
            <person name="Heitman J."/>
            <person name="Gow N.A."/>
            <person name="Lorenz M.C."/>
            <person name="Birren B.W."/>
            <person name="Kellis M."/>
            <person name="Cuomo C.A."/>
        </authorList>
    </citation>
    <scope>NUCLEOTIDE SEQUENCE [LARGE SCALE GENOMIC DNA]</scope>
    <source>
        <strain evidence="8">ATCC 11503 / BCRC 21390 / CBS 2605 / JCM 1781 / NBRC 1676 / NRRL YB-4239</strain>
    </source>
</reference>
<gene>
    <name evidence="7" type="ORF">LELG_03927</name>
</gene>
<dbReference type="InParanoid" id="A5E2U0"/>
<dbReference type="GO" id="GO:0000481">
    <property type="term" value="P:maturation of 5S rRNA"/>
    <property type="evidence" value="ECO:0007669"/>
    <property type="project" value="TreeGrafter"/>
</dbReference>
<organism evidence="7 8">
    <name type="scientific">Lodderomyces elongisporus (strain ATCC 11503 / CBS 2605 / JCM 1781 / NBRC 1676 / NRRL YB-4239)</name>
    <name type="common">Yeast</name>
    <name type="synonym">Saccharomyces elongisporus</name>
    <dbReference type="NCBI Taxonomy" id="379508"/>
    <lineage>
        <taxon>Eukaryota</taxon>
        <taxon>Fungi</taxon>
        <taxon>Dikarya</taxon>
        <taxon>Ascomycota</taxon>
        <taxon>Saccharomycotina</taxon>
        <taxon>Pichiomycetes</taxon>
        <taxon>Debaryomycetaceae</taxon>
        <taxon>Candida/Lodderomyces clade</taxon>
        <taxon>Lodderomyces</taxon>
    </lineage>
</organism>
<feature type="region of interest" description="Disordered" evidence="6">
    <location>
        <begin position="797"/>
        <end position="817"/>
    </location>
</feature>
<comment type="subcellular location">
    <subcellularLocation>
        <location evidence="1">Nucleus</location>
    </subcellularLocation>
</comment>
<dbReference type="InterPro" id="IPR045347">
    <property type="entry name" value="HIND"/>
</dbReference>
<dbReference type="HOGENOM" id="CLU_018358_0_0_1"/>
<evidence type="ECO:0000256" key="3">
    <source>
        <dbReference type="ARBA" id="ARBA00022664"/>
    </source>
</evidence>
<protein>
    <submittedName>
        <fullName evidence="7">Uncharacterized protein</fullName>
    </submittedName>
</protein>
<dbReference type="PANTHER" id="PTHR14152">
    <property type="entry name" value="SQUAMOUS CELL CARCINOMA ANTIGEN RECOGNISED BY CYTOTOXIC T LYMPHOCYTES"/>
    <property type="match status" value="1"/>
</dbReference>
<keyword evidence="3" id="KW-0507">mRNA processing</keyword>
<dbReference type="Pfam" id="PF03343">
    <property type="entry name" value="SART-1"/>
    <property type="match status" value="1"/>
</dbReference>
<keyword evidence="4" id="KW-0508">mRNA splicing</keyword>
<proteinExistence type="inferred from homology"/>
<dbReference type="VEuPathDB" id="FungiDB:LELG_03927"/>
<sequence>MHEELSIEETNKLRESLGLKPIPIRESQISVLPNFKQNTSSTSNAANVINTTNVSNEKKTKNDVILLSIEETNKLRKSIGLKPIPLETTSETQLRHELLLDTKVGRGDKELKERILKAKNVTAQHNKPLNTHRNQHRDDQNETEIDTDSWLENLGSSKSGEINFEKEGQVSKITANRRKENDLDAIIGHNKREVGNLLNNDILTLQDTEILDEDADDILINEKLVTEHKLQTSLKDRKEAEMLKFNGRHYTPVGEDDNEMSDIEDLSANTVIKRGKVIVSTQAANDSEKGPTVNSAKTNKKESTRNGFETVISFDNFDGEDGENKDGFQGIRQTKEVKIKRIKRIKRSKPLDLSSKSSQSRRVFDPLQPPAERVEIDLEEVDDDYGALLNLNMQSRKKRRKKMSPEELAMLITASSKQDADKAGDNEKEGVSFVRSSHQYTEDTDWFLSKMELNLLSNGFAKEPEVELKNENSNNDNNDNNENNNDNNENNNDDNNNNTNLFDDLPSSSDGIAGQANDVKDLLSSTYNKSSVDSTSQMNDGAGMTNTNDKTDTIIAIENSSSMSSGAAIRETANAAGTIVESGTEGKDVNESVDEKAKSGNTKIGEEVLHDDGPVFSGGLADTLKFLKTRKVIESTTQDEESSRKYREQIAKKQQMLAMKISIERRILEEELQKDKTYMKLSKIDRAEFFEKQLDKILKQKGIVSEESGRTSSNNYASLNDLKRSNAQYSKGTRNNLVNNKWRASAKARNDTKDDNGDPHGIVDLKNESYQPKITLNYKDDQGRALDTKQAYKHLSHKYHGTGLGKNSKGVWTKGRK</sequence>
<feature type="compositionally biased region" description="Basic and acidic residues" evidence="6">
    <location>
        <begin position="418"/>
        <end position="430"/>
    </location>
</feature>
<feature type="compositionally biased region" description="Polar residues" evidence="6">
    <location>
        <begin position="529"/>
        <end position="548"/>
    </location>
</feature>
<feature type="compositionally biased region" description="Low complexity" evidence="6">
    <location>
        <begin position="471"/>
        <end position="500"/>
    </location>
</feature>
<evidence type="ECO:0000256" key="2">
    <source>
        <dbReference type="ARBA" id="ARBA00006076"/>
    </source>
</evidence>
<accession>A5E2U0</accession>
<feature type="region of interest" description="Disordered" evidence="6">
    <location>
        <begin position="529"/>
        <end position="549"/>
    </location>
</feature>
<comment type="similarity">
    <text evidence="2">Belongs to the SNU66/SART1 family.</text>
</comment>
<name>A5E2U0_LODEL</name>
<evidence type="ECO:0000256" key="4">
    <source>
        <dbReference type="ARBA" id="ARBA00023187"/>
    </source>
</evidence>
<feature type="region of interest" description="Disordered" evidence="6">
    <location>
        <begin position="156"/>
        <end position="175"/>
    </location>
</feature>
<dbReference type="GO" id="GO:0046540">
    <property type="term" value="C:U4/U6 x U5 tri-snRNP complex"/>
    <property type="evidence" value="ECO:0007669"/>
    <property type="project" value="InterPro"/>
</dbReference>
<feature type="region of interest" description="Disordered" evidence="6">
    <location>
        <begin position="467"/>
        <end position="515"/>
    </location>
</feature>
<dbReference type="EMBL" id="CH981528">
    <property type="protein sequence ID" value="EDK45748.1"/>
    <property type="molecule type" value="Genomic_DNA"/>
</dbReference>
<feature type="compositionally biased region" description="Basic and acidic residues" evidence="6">
    <location>
        <begin position="748"/>
        <end position="767"/>
    </location>
</feature>
<dbReference type="OrthoDB" id="5583at2759"/>
<keyword evidence="5" id="KW-0539">Nucleus</keyword>
<evidence type="ECO:0000256" key="6">
    <source>
        <dbReference type="SAM" id="MobiDB-lite"/>
    </source>
</evidence>
<evidence type="ECO:0000256" key="5">
    <source>
        <dbReference type="ARBA" id="ARBA00023242"/>
    </source>
</evidence>
<dbReference type="STRING" id="379508.A5E2U0"/>
<feature type="region of interest" description="Disordered" evidence="6">
    <location>
        <begin position="414"/>
        <end position="436"/>
    </location>
</feature>
<dbReference type="GeneID" id="5231788"/>
<dbReference type="Pfam" id="PF19252">
    <property type="entry name" value="HIND"/>
    <property type="match status" value="2"/>
</dbReference>
<evidence type="ECO:0000313" key="7">
    <source>
        <dbReference type="EMBL" id="EDK45748.1"/>
    </source>
</evidence>